<dbReference type="NCBIfam" id="NF004384">
    <property type="entry name" value="PRK05748.1"/>
    <property type="match status" value="1"/>
</dbReference>
<dbReference type="OrthoDB" id="9773982at2"/>
<reference evidence="14 15" key="1">
    <citation type="submission" date="2017-07" db="EMBL/GenBank/DDBJ databases">
        <title>Complete genome sequences and comparative analysis of the novel pathogen Francisella opportunistica.</title>
        <authorList>
            <person name="Dietrich E.A."/>
            <person name="Kingry L.C."/>
            <person name="Petersen J.M."/>
        </authorList>
    </citation>
    <scope>NUCLEOTIDE SEQUENCE [LARGE SCALE GENOMIC DNA]</scope>
    <source>
        <strain evidence="14 15">14-2155</strain>
    </source>
</reference>
<dbReference type="InterPro" id="IPR007692">
    <property type="entry name" value="DNA_helicase_DnaB"/>
</dbReference>
<evidence type="ECO:0000256" key="6">
    <source>
        <dbReference type="ARBA" id="ARBA00022806"/>
    </source>
</evidence>
<dbReference type="AlphaFoldDB" id="A0A345JR33"/>
<dbReference type="Gene3D" id="1.10.860.10">
    <property type="entry name" value="DNAb Helicase, Chain A"/>
    <property type="match status" value="1"/>
</dbReference>
<dbReference type="PROSITE" id="PS51199">
    <property type="entry name" value="SF4_HELICASE"/>
    <property type="match status" value="1"/>
</dbReference>
<keyword evidence="8 12" id="KW-0238">DNA-binding</keyword>
<dbReference type="GO" id="GO:0006269">
    <property type="term" value="P:DNA replication, synthesis of primer"/>
    <property type="evidence" value="ECO:0007669"/>
    <property type="project" value="UniProtKB-UniRule"/>
</dbReference>
<evidence type="ECO:0000256" key="4">
    <source>
        <dbReference type="ARBA" id="ARBA00022741"/>
    </source>
</evidence>
<keyword evidence="6 12" id="KW-0347">Helicase</keyword>
<keyword evidence="15" id="KW-1185">Reference proteome</keyword>
<evidence type="ECO:0000256" key="10">
    <source>
        <dbReference type="ARBA" id="ARBA00048954"/>
    </source>
</evidence>
<dbReference type="EC" id="5.6.2.3" evidence="11 12"/>
<keyword evidence="5 12" id="KW-0378">Hydrolase</keyword>
<dbReference type="InterPro" id="IPR036185">
    <property type="entry name" value="DNA_heli_DnaB-like_N_sf"/>
</dbReference>
<dbReference type="PANTHER" id="PTHR30153:SF2">
    <property type="entry name" value="REPLICATIVE DNA HELICASE"/>
    <property type="match status" value="1"/>
</dbReference>
<comment type="similarity">
    <text evidence="1 12">Belongs to the helicase family. DnaB subfamily.</text>
</comment>
<dbReference type="NCBIfam" id="TIGR00665">
    <property type="entry name" value="DnaB"/>
    <property type="match status" value="1"/>
</dbReference>
<evidence type="ECO:0000256" key="7">
    <source>
        <dbReference type="ARBA" id="ARBA00022840"/>
    </source>
</evidence>
<dbReference type="EMBL" id="CP022375">
    <property type="protein sequence ID" value="AXH29779.1"/>
    <property type="molecule type" value="Genomic_DNA"/>
</dbReference>
<organism evidence="14 15">
    <name type="scientific">Francisella opportunistica</name>
    <dbReference type="NCBI Taxonomy" id="2016517"/>
    <lineage>
        <taxon>Bacteria</taxon>
        <taxon>Pseudomonadati</taxon>
        <taxon>Pseudomonadota</taxon>
        <taxon>Gammaproteobacteria</taxon>
        <taxon>Thiotrichales</taxon>
        <taxon>Francisellaceae</taxon>
        <taxon>Francisella</taxon>
    </lineage>
</organism>
<dbReference type="GO" id="GO:0003677">
    <property type="term" value="F:DNA binding"/>
    <property type="evidence" value="ECO:0007669"/>
    <property type="project" value="UniProtKB-UniRule"/>
</dbReference>
<evidence type="ECO:0000256" key="11">
    <source>
        <dbReference type="NCBIfam" id="TIGR00665"/>
    </source>
</evidence>
<keyword evidence="4 12" id="KW-0547">Nucleotide-binding</keyword>
<dbReference type="SUPFAM" id="SSF48024">
    <property type="entry name" value="N-terminal domain of DnaB helicase"/>
    <property type="match status" value="1"/>
</dbReference>
<dbReference type="KEGG" id="foo:CGC45_03865"/>
<evidence type="ECO:0000313" key="15">
    <source>
        <dbReference type="Proteomes" id="UP000253862"/>
    </source>
</evidence>
<dbReference type="GO" id="GO:0042802">
    <property type="term" value="F:identical protein binding"/>
    <property type="evidence" value="ECO:0007669"/>
    <property type="project" value="UniProtKB-ARBA"/>
</dbReference>
<comment type="catalytic activity">
    <reaction evidence="10 12">
        <text>ATP + H2O = ADP + phosphate + H(+)</text>
        <dbReference type="Rhea" id="RHEA:13065"/>
        <dbReference type="ChEBI" id="CHEBI:15377"/>
        <dbReference type="ChEBI" id="CHEBI:15378"/>
        <dbReference type="ChEBI" id="CHEBI:30616"/>
        <dbReference type="ChEBI" id="CHEBI:43474"/>
        <dbReference type="ChEBI" id="CHEBI:456216"/>
        <dbReference type="EC" id="5.6.2.3"/>
    </reaction>
</comment>
<dbReference type="Gene3D" id="3.40.50.300">
    <property type="entry name" value="P-loop containing nucleotide triphosphate hydrolases"/>
    <property type="match status" value="1"/>
</dbReference>
<dbReference type="GO" id="GO:0005829">
    <property type="term" value="C:cytosol"/>
    <property type="evidence" value="ECO:0007669"/>
    <property type="project" value="TreeGrafter"/>
</dbReference>
<dbReference type="InterPro" id="IPR027417">
    <property type="entry name" value="P-loop_NTPase"/>
</dbReference>
<evidence type="ECO:0000256" key="2">
    <source>
        <dbReference type="ARBA" id="ARBA00022515"/>
    </source>
</evidence>
<dbReference type="Pfam" id="PF03796">
    <property type="entry name" value="DnaB_C"/>
    <property type="match status" value="1"/>
</dbReference>
<dbReference type="Proteomes" id="UP000253862">
    <property type="component" value="Chromosome"/>
</dbReference>
<dbReference type="GO" id="GO:0005524">
    <property type="term" value="F:ATP binding"/>
    <property type="evidence" value="ECO:0007669"/>
    <property type="project" value="UniProtKB-UniRule"/>
</dbReference>
<keyword evidence="2 12" id="KW-0639">Primosome</keyword>
<evidence type="ECO:0000256" key="5">
    <source>
        <dbReference type="ARBA" id="ARBA00022801"/>
    </source>
</evidence>
<evidence type="ECO:0000259" key="13">
    <source>
        <dbReference type="PROSITE" id="PS51199"/>
    </source>
</evidence>
<proteinExistence type="inferred from homology"/>
<dbReference type="GO" id="GO:0016887">
    <property type="term" value="F:ATP hydrolysis activity"/>
    <property type="evidence" value="ECO:0007669"/>
    <property type="project" value="RHEA"/>
</dbReference>
<keyword evidence="9" id="KW-0413">Isomerase</keyword>
<accession>A0A345JR33</accession>
<dbReference type="InterPro" id="IPR016136">
    <property type="entry name" value="DNA_helicase_N/primase_C"/>
</dbReference>
<name>A0A345JR33_9GAMM</name>
<dbReference type="InterPro" id="IPR007694">
    <property type="entry name" value="DNA_helicase_DnaB-like_C"/>
</dbReference>
<dbReference type="SUPFAM" id="SSF52540">
    <property type="entry name" value="P-loop containing nucleoside triphosphate hydrolases"/>
    <property type="match status" value="1"/>
</dbReference>
<sequence length="465" mass="52125">MMSMDYQFKAAETTYSLEAEKAILGNILLYNQNIELVEDFLLIDDFFDKRHKTIYKQIVMLNQANIPFDVLILSEYLATEGLLEEAGGETYIINLAANTPSISNIKTYANIVKDKAKLRSLQNSINDIVQKIYSADSKNPDEVIDYAESRILDVAKEREILTKGPESIKTVIPKLVDRMSAIVDSSSGLTGISTGFIDLDKMTSGLQRANMGIIAARPSMGKTVLGINIAQNVAKVADKPVLVFSLEMPSEDIVTRMLASQARVEMNLLKECNRLNDAHWVKITSAMKTLSEMPLYIDDTSSLTPAELRSRARRLYNEHGGLAMILIDYLQLMKIPGYETNRTLEVSEISRSLKALAKELDIPVIALSQLNRAVDDRKDKRPMMSDLRESGAIEQDADLIMFIYRDEVYNKDKEDNKNLGEIIIGKQRNGPIGTVHVRFDGQFVSFANLTNENDHILPGDIGYNE</sequence>
<dbReference type="GO" id="GO:1990077">
    <property type="term" value="C:primosome complex"/>
    <property type="evidence" value="ECO:0007669"/>
    <property type="project" value="UniProtKB-UniRule"/>
</dbReference>
<evidence type="ECO:0000256" key="8">
    <source>
        <dbReference type="ARBA" id="ARBA00023125"/>
    </source>
</evidence>
<gene>
    <name evidence="14" type="ORF">CGC43_03880</name>
</gene>
<dbReference type="FunFam" id="3.40.50.300:FF:000076">
    <property type="entry name" value="Replicative DNA helicase"/>
    <property type="match status" value="1"/>
</dbReference>
<dbReference type="InterPro" id="IPR007693">
    <property type="entry name" value="DNA_helicase_DnaB-like_N"/>
</dbReference>
<evidence type="ECO:0000256" key="3">
    <source>
        <dbReference type="ARBA" id="ARBA00022705"/>
    </source>
</evidence>
<dbReference type="Pfam" id="PF00772">
    <property type="entry name" value="DnaB"/>
    <property type="match status" value="1"/>
</dbReference>
<evidence type="ECO:0000256" key="9">
    <source>
        <dbReference type="ARBA" id="ARBA00023235"/>
    </source>
</evidence>
<evidence type="ECO:0000313" key="14">
    <source>
        <dbReference type="EMBL" id="AXH29779.1"/>
    </source>
</evidence>
<dbReference type="CDD" id="cd00984">
    <property type="entry name" value="DnaB_C"/>
    <property type="match status" value="1"/>
</dbReference>
<keyword evidence="3 12" id="KW-0235">DNA replication</keyword>
<comment type="function">
    <text evidence="12">The main replicative DNA helicase, it participates in initiation and elongation during chromosome replication. Travels ahead of the DNA replisome, separating dsDNA into templates for DNA synthesis. A processive ATP-dependent 5'-3' DNA helicase it has DNA-dependent ATPase activity.</text>
</comment>
<dbReference type="PANTHER" id="PTHR30153">
    <property type="entry name" value="REPLICATIVE DNA HELICASE DNAB"/>
    <property type="match status" value="1"/>
</dbReference>
<feature type="domain" description="SF4 helicase" evidence="13">
    <location>
        <begin position="185"/>
        <end position="453"/>
    </location>
</feature>
<dbReference type="GO" id="GO:0043139">
    <property type="term" value="F:5'-3' DNA helicase activity"/>
    <property type="evidence" value="ECO:0007669"/>
    <property type="project" value="UniProtKB-EC"/>
</dbReference>
<keyword evidence="7 12" id="KW-0067">ATP-binding</keyword>
<protein>
    <recommendedName>
        <fullName evidence="11 12">Replicative DNA helicase</fullName>
        <ecNumber evidence="11 12">5.6.2.3</ecNumber>
    </recommendedName>
</protein>
<evidence type="ECO:0000256" key="12">
    <source>
        <dbReference type="RuleBase" id="RU362085"/>
    </source>
</evidence>
<evidence type="ECO:0000256" key="1">
    <source>
        <dbReference type="ARBA" id="ARBA00008428"/>
    </source>
</evidence>